<dbReference type="InterPro" id="IPR001173">
    <property type="entry name" value="Glyco_trans_2-like"/>
</dbReference>
<dbReference type="Proteomes" id="UP000229740">
    <property type="component" value="Unassembled WGS sequence"/>
</dbReference>
<dbReference type="InterPro" id="IPR050834">
    <property type="entry name" value="Glycosyltransf_2"/>
</dbReference>
<dbReference type="PANTHER" id="PTHR43685">
    <property type="entry name" value="GLYCOSYLTRANSFERASE"/>
    <property type="match status" value="1"/>
</dbReference>
<dbReference type="InterPro" id="IPR029044">
    <property type="entry name" value="Nucleotide-diphossugar_trans"/>
</dbReference>
<keyword evidence="1" id="KW-0472">Membrane</keyword>
<proteinExistence type="predicted"/>
<dbReference type="GO" id="GO:0016740">
    <property type="term" value="F:transferase activity"/>
    <property type="evidence" value="ECO:0007669"/>
    <property type="project" value="UniProtKB-KW"/>
</dbReference>
<dbReference type="SUPFAM" id="SSF53448">
    <property type="entry name" value="Nucleotide-diphospho-sugar transferases"/>
    <property type="match status" value="1"/>
</dbReference>
<feature type="transmembrane region" description="Helical" evidence="1">
    <location>
        <begin position="291"/>
        <end position="310"/>
    </location>
</feature>
<dbReference type="CDD" id="cd00761">
    <property type="entry name" value="Glyco_tranf_GTA_type"/>
    <property type="match status" value="1"/>
</dbReference>
<evidence type="ECO:0000256" key="1">
    <source>
        <dbReference type="SAM" id="Phobius"/>
    </source>
</evidence>
<keyword evidence="3" id="KW-0808">Transferase</keyword>
<evidence type="ECO:0000313" key="4">
    <source>
        <dbReference type="Proteomes" id="UP000229740"/>
    </source>
</evidence>
<dbReference type="EMBL" id="PDPS01000024">
    <property type="protein sequence ID" value="PID58037.1"/>
    <property type="molecule type" value="Genomic_DNA"/>
</dbReference>
<reference evidence="3 4" key="1">
    <citation type="submission" date="2017-10" db="EMBL/GenBank/DDBJ databases">
        <title>Novel microbial diversity and functional potential in the marine mammal oral microbiome.</title>
        <authorList>
            <person name="Dudek N.K."/>
            <person name="Sun C.L."/>
            <person name="Burstein D."/>
            <person name="Kantor R.S."/>
            <person name="Aliaga Goltsman D.S."/>
            <person name="Bik E.M."/>
            <person name="Thomas B.C."/>
            <person name="Banfield J.F."/>
            <person name="Relman D.A."/>
        </authorList>
    </citation>
    <scope>NUCLEOTIDE SEQUENCE [LARGE SCALE GENOMIC DNA]</scope>
    <source>
        <strain evidence="3">DOLZORAL124_49_17</strain>
    </source>
</reference>
<dbReference type="Gene3D" id="3.90.550.10">
    <property type="entry name" value="Spore Coat Polysaccharide Biosynthesis Protein SpsA, Chain A"/>
    <property type="match status" value="1"/>
</dbReference>
<name>A0A2G6E7Z3_9BACT</name>
<accession>A0A2G6E7Z3</accession>
<feature type="transmembrane region" description="Helical" evidence="1">
    <location>
        <begin position="234"/>
        <end position="252"/>
    </location>
</feature>
<organism evidence="3 4">
    <name type="scientific">candidate division KSB3 bacterium</name>
    <dbReference type="NCBI Taxonomy" id="2044937"/>
    <lineage>
        <taxon>Bacteria</taxon>
        <taxon>candidate division KSB3</taxon>
    </lineage>
</organism>
<keyword evidence="1" id="KW-1133">Transmembrane helix</keyword>
<dbReference type="Pfam" id="PF00535">
    <property type="entry name" value="Glycos_transf_2"/>
    <property type="match status" value="1"/>
</dbReference>
<evidence type="ECO:0000313" key="3">
    <source>
        <dbReference type="EMBL" id="PID58037.1"/>
    </source>
</evidence>
<keyword evidence="1" id="KW-0812">Transmembrane</keyword>
<sequence>MRISCIIPHKGREELLTLTIQSVLAQEWDLSNIEIIVVTQNRELTCPYVPQERLGAFRILFRPEHETISTLRNTGVEHASGDFLAFLDADIQLAPDWIEVMLREIQRQPERVLVSAAQKKSPDGGRLETIRVLLSNAELDCPVQFLPGRNLLLARSTFDKVGGFPEHLVTCEDYYFTDAVHQYGELYYSSKSWYIHLGEDQEYGEMFRKEIWRAQSNVQSLQGRRIPLREYPSLLVPFWQTLFLLVMIFSALGGSFRVALISALAAVLPACLYAARLYIKGRDQITLFDALKFYAVYFPARILGTLGGLFRKIAG</sequence>
<dbReference type="PANTHER" id="PTHR43685:SF2">
    <property type="entry name" value="GLYCOSYLTRANSFERASE 2-LIKE DOMAIN-CONTAINING PROTEIN"/>
    <property type="match status" value="1"/>
</dbReference>
<evidence type="ECO:0000259" key="2">
    <source>
        <dbReference type="Pfam" id="PF00535"/>
    </source>
</evidence>
<dbReference type="AlphaFoldDB" id="A0A2G6E7Z3"/>
<protein>
    <submittedName>
        <fullName evidence="3">Glycosyl transferase family A</fullName>
    </submittedName>
</protein>
<gene>
    <name evidence="3" type="ORF">CSB45_04935</name>
</gene>
<comment type="caution">
    <text evidence="3">The sequence shown here is derived from an EMBL/GenBank/DDBJ whole genome shotgun (WGS) entry which is preliminary data.</text>
</comment>
<feature type="domain" description="Glycosyltransferase 2-like" evidence="2">
    <location>
        <begin position="4"/>
        <end position="128"/>
    </location>
</feature>
<feature type="transmembrane region" description="Helical" evidence="1">
    <location>
        <begin position="258"/>
        <end position="279"/>
    </location>
</feature>